<keyword evidence="3" id="KW-1185">Reference proteome</keyword>
<dbReference type="AlphaFoldDB" id="A0AAF0YA35"/>
<evidence type="ECO:0000313" key="3">
    <source>
        <dbReference type="Proteomes" id="UP000827549"/>
    </source>
</evidence>
<dbReference type="Proteomes" id="UP000827549">
    <property type="component" value="Chromosome 3"/>
</dbReference>
<protein>
    <submittedName>
        <fullName evidence="2">Uncharacterized protein</fullName>
    </submittedName>
</protein>
<reference evidence="2" key="1">
    <citation type="submission" date="2023-10" db="EMBL/GenBank/DDBJ databases">
        <authorList>
            <person name="Noh H."/>
        </authorList>
    </citation>
    <scope>NUCLEOTIDE SEQUENCE</scope>
    <source>
        <strain evidence="2">DUCC4014</strain>
    </source>
</reference>
<name>A0AAF0YA35_9TREE</name>
<proteinExistence type="predicted"/>
<organism evidence="2 3">
    <name type="scientific">Vanrija pseudolonga</name>
    <dbReference type="NCBI Taxonomy" id="143232"/>
    <lineage>
        <taxon>Eukaryota</taxon>
        <taxon>Fungi</taxon>
        <taxon>Dikarya</taxon>
        <taxon>Basidiomycota</taxon>
        <taxon>Agaricomycotina</taxon>
        <taxon>Tremellomycetes</taxon>
        <taxon>Trichosporonales</taxon>
        <taxon>Trichosporonaceae</taxon>
        <taxon>Vanrija</taxon>
    </lineage>
</organism>
<evidence type="ECO:0000313" key="2">
    <source>
        <dbReference type="EMBL" id="WOO80826.1"/>
    </source>
</evidence>
<dbReference type="GeneID" id="87807592"/>
<dbReference type="RefSeq" id="XP_062626858.1">
    <property type="nucleotide sequence ID" value="XM_062770874.1"/>
</dbReference>
<feature type="compositionally biased region" description="Polar residues" evidence="1">
    <location>
        <begin position="129"/>
        <end position="144"/>
    </location>
</feature>
<evidence type="ECO:0000256" key="1">
    <source>
        <dbReference type="SAM" id="MobiDB-lite"/>
    </source>
</evidence>
<feature type="compositionally biased region" description="Polar residues" evidence="1">
    <location>
        <begin position="95"/>
        <end position="121"/>
    </location>
</feature>
<feature type="region of interest" description="Disordered" evidence="1">
    <location>
        <begin position="86"/>
        <end position="185"/>
    </location>
</feature>
<gene>
    <name evidence="2" type="ORF">LOC62_03G004354</name>
</gene>
<sequence length="467" mass="49770">MASSTTSTTPTHIAALFARLVASDKRQDDMLKSILALKHQQEADLGYILKHEKLRTADLIALRHRLDENAASVESKLRAVLTAGDAKESAGGGVSPQTEHASNGATADRPNPSSTAQQQDHSPPAGATPSATGTRDSSSLSRCTPPTKVFTPHVHTQVQALRKTDLHAAPRPSKAGASIPRPRRGSGTNYCSPWNFEPAGCEASTCPDGKLHVCFVCHKWNKPSDHRFCGCNYLPWQTPTKVAPTTVLAPNAVAVKGGPGATEDSPKGNDFGAPAHLDSDIAKTTESAPAPVRTTTATDEGAQAKTSTVTDSALRVRFRKVAPLPKMGTDDDPPVYYYCYAWNTIDGTCKAPTCPDGSLHNCYFCHPKNQPSNHTAINCPAMHFKSSDTPKVGTSCCSATADAGKPVVPVFRGTPVLCEAWNSSRSACEGETCARGHLHQCTICFASGRNNCHRSIDHHIYTGTILK</sequence>
<accession>A0AAF0YA35</accession>
<dbReference type="EMBL" id="CP086716">
    <property type="protein sequence ID" value="WOO80826.1"/>
    <property type="molecule type" value="Genomic_DNA"/>
</dbReference>
<feature type="region of interest" description="Disordered" evidence="1">
    <location>
        <begin position="285"/>
        <end position="307"/>
    </location>
</feature>